<dbReference type="PROSITE" id="PS50075">
    <property type="entry name" value="CARRIER"/>
    <property type="match status" value="1"/>
</dbReference>
<dbReference type="OrthoDB" id="4236168at2"/>
<dbReference type="InterPro" id="IPR036736">
    <property type="entry name" value="ACP-like_sf"/>
</dbReference>
<gene>
    <name evidence="2" type="ORF">B0I31_11669</name>
</gene>
<evidence type="ECO:0000313" key="2">
    <source>
        <dbReference type="EMBL" id="PSL51993.1"/>
    </source>
</evidence>
<organism evidence="2 3">
    <name type="scientific">Saccharothrix carnea</name>
    <dbReference type="NCBI Taxonomy" id="1280637"/>
    <lineage>
        <taxon>Bacteria</taxon>
        <taxon>Bacillati</taxon>
        <taxon>Actinomycetota</taxon>
        <taxon>Actinomycetes</taxon>
        <taxon>Pseudonocardiales</taxon>
        <taxon>Pseudonocardiaceae</taxon>
        <taxon>Saccharothrix</taxon>
    </lineage>
</organism>
<dbReference type="SUPFAM" id="SSF47336">
    <property type="entry name" value="ACP-like"/>
    <property type="match status" value="1"/>
</dbReference>
<dbReference type="InterPro" id="IPR009081">
    <property type="entry name" value="PP-bd_ACP"/>
</dbReference>
<evidence type="ECO:0000313" key="3">
    <source>
        <dbReference type="Proteomes" id="UP000241118"/>
    </source>
</evidence>
<accession>A0A2P8I0M4</accession>
<dbReference type="AlphaFoldDB" id="A0A2P8I0M4"/>
<dbReference type="RefSeq" id="WP_106619407.1">
    <property type="nucleotide sequence ID" value="NZ_PYAX01000016.1"/>
</dbReference>
<dbReference type="Proteomes" id="UP000241118">
    <property type="component" value="Unassembled WGS sequence"/>
</dbReference>
<feature type="domain" description="Carrier" evidence="1">
    <location>
        <begin position="1"/>
        <end position="73"/>
    </location>
</feature>
<sequence length="76" mass="8564">MNEELKRIMVDDLNLDEAALRPETSLENAGLDSLTIVELSVNLSEQLGLQISEEELQRAATVGEIEQLVEQRRREA</sequence>
<dbReference type="EMBL" id="PYAX01000016">
    <property type="protein sequence ID" value="PSL51993.1"/>
    <property type="molecule type" value="Genomic_DNA"/>
</dbReference>
<name>A0A2P8I0M4_SACCR</name>
<protein>
    <submittedName>
        <fullName evidence="2">Acyl carrier protein</fullName>
    </submittedName>
</protein>
<dbReference type="Gene3D" id="1.10.1200.10">
    <property type="entry name" value="ACP-like"/>
    <property type="match status" value="1"/>
</dbReference>
<comment type="caution">
    <text evidence="2">The sequence shown here is derived from an EMBL/GenBank/DDBJ whole genome shotgun (WGS) entry which is preliminary data.</text>
</comment>
<evidence type="ECO:0000259" key="1">
    <source>
        <dbReference type="PROSITE" id="PS50075"/>
    </source>
</evidence>
<dbReference type="Pfam" id="PF00550">
    <property type="entry name" value="PP-binding"/>
    <property type="match status" value="1"/>
</dbReference>
<keyword evidence="3" id="KW-1185">Reference proteome</keyword>
<reference evidence="2 3" key="1">
    <citation type="submission" date="2018-03" db="EMBL/GenBank/DDBJ databases">
        <title>Genomic Encyclopedia of Type Strains, Phase III (KMG-III): the genomes of soil and plant-associated and newly described type strains.</title>
        <authorList>
            <person name="Whitman W."/>
        </authorList>
    </citation>
    <scope>NUCLEOTIDE SEQUENCE [LARGE SCALE GENOMIC DNA]</scope>
    <source>
        <strain evidence="2 3">CGMCC 4.7097</strain>
    </source>
</reference>
<proteinExistence type="predicted"/>